<gene>
    <name evidence="3" type="ORF">SAMN05443636_0103</name>
</gene>
<dbReference type="InterPro" id="IPR031803">
    <property type="entry name" value="BAT_GAF/HTH-assoc"/>
</dbReference>
<organism evidence="3 4">
    <name type="scientific">Halobaculum gomorrense</name>
    <dbReference type="NCBI Taxonomy" id="43928"/>
    <lineage>
        <taxon>Archaea</taxon>
        <taxon>Methanobacteriati</taxon>
        <taxon>Methanobacteriota</taxon>
        <taxon>Stenosarchaea group</taxon>
        <taxon>Halobacteria</taxon>
        <taxon>Halobacteriales</taxon>
        <taxon>Haloferacaceae</taxon>
        <taxon>Halobaculum</taxon>
    </lineage>
</organism>
<feature type="domain" description="Bacterioopsin transcriptional activator GAF and HTH associated" evidence="2">
    <location>
        <begin position="69"/>
        <end position="206"/>
    </location>
</feature>
<evidence type="ECO:0000313" key="3">
    <source>
        <dbReference type="EMBL" id="SHG39823.1"/>
    </source>
</evidence>
<evidence type="ECO:0000313" key="4">
    <source>
        <dbReference type="Proteomes" id="UP000184357"/>
    </source>
</evidence>
<proteinExistence type="predicted"/>
<dbReference type="STRING" id="43928.SAMN05443636_0103"/>
<dbReference type="EMBL" id="FQWV01000001">
    <property type="protein sequence ID" value="SHG39823.1"/>
    <property type="molecule type" value="Genomic_DNA"/>
</dbReference>
<reference evidence="3 4" key="1">
    <citation type="submission" date="2016-11" db="EMBL/GenBank/DDBJ databases">
        <authorList>
            <person name="Jaros S."/>
            <person name="Januszkiewicz K."/>
            <person name="Wedrychowicz H."/>
        </authorList>
    </citation>
    <scope>NUCLEOTIDE SEQUENCE [LARGE SCALE GENOMIC DNA]</scope>
    <source>
        <strain evidence="3 4">DSM 9297</strain>
    </source>
</reference>
<dbReference type="Proteomes" id="UP000184357">
    <property type="component" value="Unassembled WGS sequence"/>
</dbReference>
<sequence>METDSPLGVKNPANSTRRRRGADSAGGTLRAAADVGPWHSFIFVRGRVWPRETAGMLIAEFTLSTPVLRDALAAAPEVTADLERTVEGDTTRIEFFARGEDLTRFEDALGNDASVEDVRVLGEGPDFRFYRATLAPETTQRTAYHVFADTGARPVSASGDHTGWNVRVQFPDRAALAAYRDSCRERNVSFTLHALYERADPHAEADEHGLAGDQGTV</sequence>
<evidence type="ECO:0000256" key="1">
    <source>
        <dbReference type="SAM" id="MobiDB-lite"/>
    </source>
</evidence>
<name>A0A1M5JIG5_9EURY</name>
<accession>A0A1M5JIG5</accession>
<dbReference type="AlphaFoldDB" id="A0A1M5JIG5"/>
<keyword evidence="4" id="KW-1185">Reference proteome</keyword>
<evidence type="ECO:0000259" key="2">
    <source>
        <dbReference type="Pfam" id="PF15915"/>
    </source>
</evidence>
<feature type="region of interest" description="Disordered" evidence="1">
    <location>
        <begin position="1"/>
        <end position="28"/>
    </location>
</feature>
<protein>
    <submittedName>
        <fullName evidence="3">GAF and HTH_10 associated domain-containing protein</fullName>
    </submittedName>
</protein>
<dbReference type="Pfam" id="PF15915">
    <property type="entry name" value="BAT"/>
    <property type="match status" value="1"/>
</dbReference>